<evidence type="ECO:0000259" key="3">
    <source>
        <dbReference type="PROSITE" id="PS51186"/>
    </source>
</evidence>
<dbReference type="OrthoDB" id="9796129at2"/>
<keyword evidence="2" id="KW-0012">Acyltransferase</keyword>
<dbReference type="InterPro" id="IPR016181">
    <property type="entry name" value="Acyl_CoA_acyltransferase"/>
</dbReference>
<dbReference type="KEGG" id="upv:EJN92_04340"/>
<dbReference type="InterPro" id="IPR000182">
    <property type="entry name" value="GNAT_dom"/>
</dbReference>
<feature type="domain" description="N-acetyltransferase" evidence="3">
    <location>
        <begin position="5"/>
        <end position="165"/>
    </location>
</feature>
<keyword evidence="5" id="KW-1185">Reference proteome</keyword>
<evidence type="ECO:0000313" key="5">
    <source>
        <dbReference type="Proteomes" id="UP000275663"/>
    </source>
</evidence>
<evidence type="ECO:0000256" key="1">
    <source>
        <dbReference type="ARBA" id="ARBA00022679"/>
    </source>
</evidence>
<sequence>MQLPTTIRAFKAEEWRIHKQLRLAALVEAPYAYGSTLEAEQLRSDALWQERLQLACATDREHVFLAEVGAEPAGLLWAKFASDAPQVVELFQMWVRPVARGHGVGAALLQSAIEWASQAGARCVNLGVAVGDTPAVKLYQRAGFSFVGDAHAMRPGSSIMAKNMQLHLPAQLPVNTF</sequence>
<dbReference type="RefSeq" id="WP_126126690.1">
    <property type="nucleotide sequence ID" value="NZ_CP034464.1"/>
</dbReference>
<name>A0A3Q9BP34_9BURK</name>
<reference evidence="4 5" key="1">
    <citation type="journal article" date="2011" name="Int. J. Syst. Evol. Microbiol.">
        <title>Description of Undibacterium oligocarboniphilum sp. nov., isolated from purified water, and Undibacterium pigrum strain CCUG 49012 as the type strain of Undibacterium parvum sp. nov., and emended descriptions of the genus Undibacterium and the species Undibacterium pigrum.</title>
        <authorList>
            <person name="Eder W."/>
            <person name="Wanner G."/>
            <person name="Ludwig W."/>
            <person name="Busse H.J."/>
            <person name="Ziemke-Kageler F."/>
            <person name="Lang E."/>
        </authorList>
    </citation>
    <scope>NUCLEOTIDE SEQUENCE [LARGE SCALE GENOMIC DNA]</scope>
    <source>
        <strain evidence="4 5">DSM 23061</strain>
    </source>
</reference>
<proteinExistence type="predicted"/>
<protein>
    <submittedName>
        <fullName evidence="4">GNAT family N-acetyltransferase</fullName>
    </submittedName>
</protein>
<organism evidence="4 5">
    <name type="scientific">Undibacterium parvum</name>
    <dbReference type="NCBI Taxonomy" id="401471"/>
    <lineage>
        <taxon>Bacteria</taxon>
        <taxon>Pseudomonadati</taxon>
        <taxon>Pseudomonadota</taxon>
        <taxon>Betaproteobacteria</taxon>
        <taxon>Burkholderiales</taxon>
        <taxon>Oxalobacteraceae</taxon>
        <taxon>Undibacterium</taxon>
    </lineage>
</organism>
<dbReference type="Proteomes" id="UP000275663">
    <property type="component" value="Chromosome"/>
</dbReference>
<evidence type="ECO:0000313" key="4">
    <source>
        <dbReference type="EMBL" id="AZP11302.1"/>
    </source>
</evidence>
<dbReference type="PANTHER" id="PTHR43877">
    <property type="entry name" value="AMINOALKYLPHOSPHONATE N-ACETYLTRANSFERASE-RELATED-RELATED"/>
    <property type="match status" value="1"/>
</dbReference>
<accession>A0A3Q9BP34</accession>
<dbReference type="GO" id="GO:0016747">
    <property type="term" value="F:acyltransferase activity, transferring groups other than amino-acyl groups"/>
    <property type="evidence" value="ECO:0007669"/>
    <property type="project" value="InterPro"/>
</dbReference>
<dbReference type="EMBL" id="CP034464">
    <property type="protein sequence ID" value="AZP11302.1"/>
    <property type="molecule type" value="Genomic_DNA"/>
</dbReference>
<dbReference type="AlphaFoldDB" id="A0A3Q9BP34"/>
<evidence type="ECO:0000256" key="2">
    <source>
        <dbReference type="ARBA" id="ARBA00023315"/>
    </source>
</evidence>
<dbReference type="Gene3D" id="3.40.630.30">
    <property type="match status" value="1"/>
</dbReference>
<dbReference type="SUPFAM" id="SSF55729">
    <property type="entry name" value="Acyl-CoA N-acyltransferases (Nat)"/>
    <property type="match status" value="1"/>
</dbReference>
<gene>
    <name evidence="4" type="ORF">EJN92_04340</name>
</gene>
<dbReference type="CDD" id="cd04301">
    <property type="entry name" value="NAT_SF"/>
    <property type="match status" value="1"/>
</dbReference>
<dbReference type="InterPro" id="IPR050832">
    <property type="entry name" value="Bact_Acetyltransf"/>
</dbReference>
<dbReference type="PROSITE" id="PS51186">
    <property type="entry name" value="GNAT"/>
    <property type="match status" value="1"/>
</dbReference>
<keyword evidence="1 4" id="KW-0808">Transferase</keyword>
<dbReference type="Pfam" id="PF00583">
    <property type="entry name" value="Acetyltransf_1"/>
    <property type="match status" value="1"/>
</dbReference>